<gene>
    <name evidence="3" type="ORF">DZC73_21800</name>
</gene>
<accession>A0A3N7HJQ9</accession>
<dbReference type="SUPFAM" id="SSF63380">
    <property type="entry name" value="Riboflavin synthase domain-like"/>
    <property type="match status" value="1"/>
</dbReference>
<dbReference type="GO" id="GO:0016491">
    <property type="term" value="F:oxidoreductase activity"/>
    <property type="evidence" value="ECO:0007669"/>
    <property type="project" value="InterPro"/>
</dbReference>
<dbReference type="PANTHER" id="PTHR30157">
    <property type="entry name" value="FERRIC REDUCTASE, NADPH-DEPENDENT"/>
    <property type="match status" value="1"/>
</dbReference>
<proteinExistence type="inferred from homology"/>
<dbReference type="Proteomes" id="UP000267464">
    <property type="component" value="Unassembled WGS sequence"/>
</dbReference>
<dbReference type="InterPro" id="IPR039374">
    <property type="entry name" value="SIP_fam"/>
</dbReference>
<dbReference type="AlphaFoldDB" id="A0A3N7HJQ9"/>
<dbReference type="CDD" id="cd06193">
    <property type="entry name" value="siderophore_interacting"/>
    <property type="match status" value="1"/>
</dbReference>
<dbReference type="InterPro" id="IPR017927">
    <property type="entry name" value="FAD-bd_FR_type"/>
</dbReference>
<evidence type="ECO:0000256" key="1">
    <source>
        <dbReference type="ARBA" id="ARBA00035644"/>
    </source>
</evidence>
<dbReference type="Gene3D" id="2.40.30.10">
    <property type="entry name" value="Translation factors"/>
    <property type="match status" value="1"/>
</dbReference>
<comment type="caution">
    <text evidence="3">The sequence shown here is derived from an EMBL/GenBank/DDBJ whole genome shotgun (WGS) entry which is preliminary data.</text>
</comment>
<dbReference type="Pfam" id="PF04954">
    <property type="entry name" value="SIP"/>
    <property type="match status" value="1"/>
</dbReference>
<dbReference type="InterPro" id="IPR017938">
    <property type="entry name" value="Riboflavin_synthase-like_b-brl"/>
</dbReference>
<dbReference type="InterPro" id="IPR039261">
    <property type="entry name" value="FNR_nucleotide-bd"/>
</dbReference>
<dbReference type="InterPro" id="IPR007037">
    <property type="entry name" value="SIP_rossman_dom"/>
</dbReference>
<dbReference type="Pfam" id="PF08021">
    <property type="entry name" value="FAD_binding_9"/>
    <property type="match status" value="2"/>
</dbReference>
<reference evidence="3 4" key="1">
    <citation type="submission" date="2018-08" db="EMBL/GenBank/DDBJ databases">
        <authorList>
            <person name="Khan S.A."/>
            <person name="Jeon C.O."/>
            <person name="Chun B.H."/>
            <person name="Jeong S.E."/>
        </authorList>
    </citation>
    <scope>NUCLEOTIDE SEQUENCE [LARGE SCALE GENOMIC DNA]</scope>
    <source>
        <strain evidence="3 4">S-16</strain>
    </source>
</reference>
<name>A0A3N7HJQ9_9BURK</name>
<evidence type="ECO:0000313" key="4">
    <source>
        <dbReference type="Proteomes" id="UP000267464"/>
    </source>
</evidence>
<reference evidence="3 4" key="2">
    <citation type="submission" date="2018-12" db="EMBL/GenBank/DDBJ databases">
        <title>Rhizobacter gummiphilus sp. nov., a rubber-degrading bacterium isolated from the soil of a botanical garden in Japan.</title>
        <authorList>
            <person name="Shunsuke S.S."/>
        </authorList>
    </citation>
    <scope>NUCLEOTIDE SEQUENCE [LARGE SCALE GENOMIC DNA]</scope>
    <source>
        <strain evidence="3 4">S-16</strain>
    </source>
</reference>
<dbReference type="PROSITE" id="PS51384">
    <property type="entry name" value="FAD_FR"/>
    <property type="match status" value="1"/>
</dbReference>
<feature type="domain" description="FAD-binding FR-type" evidence="2">
    <location>
        <begin position="20"/>
        <end position="124"/>
    </location>
</feature>
<sequence>MSTDTLAPAVSRVQRIRHEIKRRELTVLRVESPTPHTRRITLGGESLSDFISASFDDHIKLILGDAAGEPVRRDYTPRHFDTQRRELSIEFALHGDGPAAQWSANAQPGDTAVVAGPRGSLVIPTDFDWHLLIGDETALPAIARRLEELPRGTRAIVIGLTDDVADRREFRTAAALTLHWVDSADALVNAVHALVLPEGEGYAWCAGEASTMATLRRILVEDKGVPRQAIRAAAYWKRGASAHHEHIED</sequence>
<dbReference type="PANTHER" id="PTHR30157:SF0">
    <property type="entry name" value="NADPH-DEPENDENT FERRIC-CHELATE REDUCTASE"/>
    <property type="match status" value="1"/>
</dbReference>
<organism evidence="3 4">
    <name type="scientific">Piscinibacter terrae</name>
    <dbReference type="NCBI Taxonomy" id="2496871"/>
    <lineage>
        <taxon>Bacteria</taxon>
        <taxon>Pseudomonadati</taxon>
        <taxon>Pseudomonadota</taxon>
        <taxon>Betaproteobacteria</taxon>
        <taxon>Burkholderiales</taxon>
        <taxon>Sphaerotilaceae</taxon>
        <taxon>Piscinibacter</taxon>
    </lineage>
</organism>
<dbReference type="EMBL" id="QUSW01000007">
    <property type="protein sequence ID" value="RQP22298.1"/>
    <property type="molecule type" value="Genomic_DNA"/>
</dbReference>
<evidence type="ECO:0000259" key="2">
    <source>
        <dbReference type="PROSITE" id="PS51384"/>
    </source>
</evidence>
<comment type="similarity">
    <text evidence="1">Belongs to the SIP oxidoreductase family.</text>
</comment>
<dbReference type="InterPro" id="IPR013113">
    <property type="entry name" value="SIP_FAD-bd"/>
</dbReference>
<evidence type="ECO:0000313" key="3">
    <source>
        <dbReference type="EMBL" id="RQP22298.1"/>
    </source>
</evidence>
<protein>
    <submittedName>
        <fullName evidence="3">Siderophore-interacting protein</fullName>
    </submittedName>
</protein>
<dbReference type="Gene3D" id="3.40.50.80">
    <property type="entry name" value="Nucleotide-binding domain of ferredoxin-NADP reductase (FNR) module"/>
    <property type="match status" value="1"/>
</dbReference>
<keyword evidence="4" id="KW-1185">Reference proteome</keyword>
<dbReference type="RefSeq" id="WP_124542511.1">
    <property type="nucleotide sequence ID" value="NZ_QUSW01000007.1"/>
</dbReference>
<dbReference type="OrthoDB" id="9814826at2"/>